<dbReference type="STRING" id="106004.A0A1Y2FL50"/>
<evidence type="ECO:0000256" key="5">
    <source>
        <dbReference type="SAM" id="MobiDB-lite"/>
    </source>
</evidence>
<proteinExistence type="inferred from homology"/>
<keyword evidence="4" id="KW-0186">Copper</keyword>
<comment type="caution">
    <text evidence="6">The sequence shown here is derived from an EMBL/GenBank/DDBJ whole genome shotgun (WGS) entry which is preliminary data.</text>
</comment>
<dbReference type="PANTHER" id="PTHR12483">
    <property type="entry name" value="SOLUTE CARRIER FAMILY 31 COPPER TRANSPORTERS"/>
    <property type="match status" value="1"/>
</dbReference>
<dbReference type="GO" id="GO:0016020">
    <property type="term" value="C:membrane"/>
    <property type="evidence" value="ECO:0007669"/>
    <property type="project" value="UniProtKB-SubCell"/>
</dbReference>
<keyword evidence="1 4" id="KW-0812">Transmembrane</keyword>
<dbReference type="PANTHER" id="PTHR12483:SF115">
    <property type="entry name" value="COPPER TRANSPORT PROTEIN"/>
    <property type="match status" value="1"/>
</dbReference>
<dbReference type="InterPro" id="IPR007274">
    <property type="entry name" value="Cop_transporter"/>
</dbReference>
<sequence>MDHSMHGTTMDMGDMPMRCKMSMVWNTEPHGICLVFPFLQIQRSTSSLIFWLSFLALLSVFFEWSRLYAGSLDRQLRSTLRGAGGNLAAAGAAVGTSTPRSGQARRPSSALGDASEEALLGGRSRQAWGSVRLPVSIQTRRSLLYTLNLAISFYLMLIIMTYNAQCIGAVLFGAFVGHFIFQRNFDLAAGGGEDDGKGLSCH</sequence>
<reference evidence="6 7" key="1">
    <citation type="submission" date="2016-07" db="EMBL/GenBank/DDBJ databases">
        <title>Pervasive Adenine N6-methylation of Active Genes in Fungi.</title>
        <authorList>
            <consortium name="DOE Joint Genome Institute"/>
            <person name="Mondo S.J."/>
            <person name="Dannebaum R.O."/>
            <person name="Kuo R.C."/>
            <person name="Labutti K."/>
            <person name="Haridas S."/>
            <person name="Kuo A."/>
            <person name="Salamov A."/>
            <person name="Ahrendt S.R."/>
            <person name="Lipzen A."/>
            <person name="Sullivan W."/>
            <person name="Andreopoulos W.B."/>
            <person name="Clum A."/>
            <person name="Lindquist E."/>
            <person name="Daum C."/>
            <person name="Ramamoorthy G.K."/>
            <person name="Gryganskyi A."/>
            <person name="Culley D."/>
            <person name="Magnuson J.K."/>
            <person name="James T.Y."/>
            <person name="O'Malley M.A."/>
            <person name="Stajich J.E."/>
            <person name="Spatafora J.W."/>
            <person name="Visel A."/>
            <person name="Grigoriev I.V."/>
        </authorList>
    </citation>
    <scope>NUCLEOTIDE SEQUENCE [LARGE SCALE GENOMIC DNA]</scope>
    <source>
        <strain evidence="6 7">62-1032</strain>
    </source>
</reference>
<evidence type="ECO:0000313" key="7">
    <source>
        <dbReference type="Proteomes" id="UP000193467"/>
    </source>
</evidence>
<organism evidence="6 7">
    <name type="scientific">Leucosporidium creatinivorum</name>
    <dbReference type="NCBI Taxonomy" id="106004"/>
    <lineage>
        <taxon>Eukaryota</taxon>
        <taxon>Fungi</taxon>
        <taxon>Dikarya</taxon>
        <taxon>Basidiomycota</taxon>
        <taxon>Pucciniomycotina</taxon>
        <taxon>Microbotryomycetes</taxon>
        <taxon>Leucosporidiales</taxon>
        <taxon>Leucosporidium</taxon>
    </lineage>
</organism>
<gene>
    <name evidence="6" type="ORF">BCR35DRAFT_302967</name>
</gene>
<evidence type="ECO:0000256" key="1">
    <source>
        <dbReference type="ARBA" id="ARBA00022692"/>
    </source>
</evidence>
<dbReference type="InParanoid" id="A0A1Y2FL50"/>
<evidence type="ECO:0000256" key="4">
    <source>
        <dbReference type="RuleBase" id="RU367022"/>
    </source>
</evidence>
<evidence type="ECO:0000313" key="6">
    <source>
        <dbReference type="EMBL" id="ORY84659.1"/>
    </source>
</evidence>
<dbReference type="AlphaFoldDB" id="A0A1Y2FL50"/>
<comment type="subcellular location">
    <subcellularLocation>
        <location evidence="4">Membrane</location>
        <topology evidence="4">Multi-pass membrane protein</topology>
    </subcellularLocation>
</comment>
<evidence type="ECO:0000256" key="2">
    <source>
        <dbReference type="ARBA" id="ARBA00022989"/>
    </source>
</evidence>
<dbReference type="GO" id="GO:0005375">
    <property type="term" value="F:copper ion transmembrane transporter activity"/>
    <property type="evidence" value="ECO:0007669"/>
    <property type="project" value="UniProtKB-UniRule"/>
</dbReference>
<comment type="similarity">
    <text evidence="4">Belongs to the copper transporter (Ctr) (TC 1.A.56) family. SLC31A subfamily.</text>
</comment>
<evidence type="ECO:0000256" key="3">
    <source>
        <dbReference type="ARBA" id="ARBA00023136"/>
    </source>
</evidence>
<keyword evidence="4" id="KW-0406">Ion transport</keyword>
<keyword evidence="2 4" id="KW-1133">Transmembrane helix</keyword>
<accession>A0A1Y2FL50</accession>
<keyword evidence="4" id="KW-0187">Copper transport</keyword>
<name>A0A1Y2FL50_9BASI</name>
<dbReference type="Proteomes" id="UP000193467">
    <property type="component" value="Unassembled WGS sequence"/>
</dbReference>
<dbReference type="FunCoup" id="A0A1Y2FL50">
    <property type="interactions" value="138"/>
</dbReference>
<protein>
    <recommendedName>
        <fullName evidence="4">Copper transport protein</fullName>
    </recommendedName>
</protein>
<keyword evidence="3 4" id="KW-0472">Membrane</keyword>
<feature type="transmembrane region" description="Helical" evidence="4">
    <location>
        <begin position="48"/>
        <end position="69"/>
    </location>
</feature>
<feature type="region of interest" description="Disordered" evidence="5">
    <location>
        <begin position="91"/>
        <end position="113"/>
    </location>
</feature>
<keyword evidence="4" id="KW-0813">Transport</keyword>
<dbReference type="EMBL" id="MCGR01000017">
    <property type="protein sequence ID" value="ORY84659.1"/>
    <property type="molecule type" value="Genomic_DNA"/>
</dbReference>
<dbReference type="Pfam" id="PF04145">
    <property type="entry name" value="Ctr"/>
    <property type="match status" value="1"/>
</dbReference>
<dbReference type="OrthoDB" id="161814at2759"/>
<keyword evidence="7" id="KW-1185">Reference proteome</keyword>